<dbReference type="InterPro" id="IPR050625">
    <property type="entry name" value="ParA/MinD_ATPase"/>
</dbReference>
<dbReference type="EMBL" id="JAMTCO010000004">
    <property type="protein sequence ID" value="MCP2269417.1"/>
    <property type="molecule type" value="Genomic_DNA"/>
</dbReference>
<keyword evidence="1" id="KW-0547">Nucleotide-binding</keyword>
<dbReference type="Pfam" id="PF01656">
    <property type="entry name" value="CbiA"/>
    <property type="match status" value="1"/>
</dbReference>
<dbReference type="InterPro" id="IPR002586">
    <property type="entry name" value="CobQ/CobB/MinD/ParA_Nub-bd_dom"/>
</dbReference>
<reference evidence="4 5" key="1">
    <citation type="submission" date="2022-06" db="EMBL/GenBank/DDBJ databases">
        <title>Genomic Encyclopedia of Archaeal and Bacterial Type Strains, Phase II (KMG-II): from individual species to whole genera.</title>
        <authorList>
            <person name="Goeker M."/>
        </authorList>
    </citation>
    <scope>NUCLEOTIDE SEQUENCE [LARGE SCALE GENOMIC DNA]</scope>
    <source>
        <strain evidence="4 5">DSM 44255</strain>
    </source>
</reference>
<keyword evidence="5" id="KW-1185">Reference proteome</keyword>
<evidence type="ECO:0000313" key="4">
    <source>
        <dbReference type="EMBL" id="MCP2269417.1"/>
    </source>
</evidence>
<dbReference type="NCBIfam" id="NF047398">
    <property type="entry name" value="AAA_KGGVGR"/>
    <property type="match status" value="1"/>
</dbReference>
<comment type="caution">
    <text evidence="4">The sequence shown here is derived from an EMBL/GenBank/DDBJ whole genome shotgun (WGS) entry which is preliminary data.</text>
</comment>
<feature type="domain" description="CobQ/CobB/MinD/ParA nucleotide binding" evidence="3">
    <location>
        <begin position="7"/>
        <end position="183"/>
    </location>
</feature>
<gene>
    <name evidence="4" type="ORF">LV75_001905</name>
</gene>
<protein>
    <submittedName>
        <fullName evidence="4">Cellulose biosynthesis protein BcsQ</fullName>
    </submittedName>
</protein>
<dbReference type="PANTHER" id="PTHR43384">
    <property type="entry name" value="SEPTUM SITE-DETERMINING PROTEIN MIND HOMOLOG, CHLOROPLASTIC-RELATED"/>
    <property type="match status" value="1"/>
</dbReference>
<accession>A0ABT1I9V7</accession>
<keyword evidence="2" id="KW-0067">ATP-binding</keyword>
<sequence>MPGTVFTFYSYKGGVGRSFALANIAVLLARWGFRVLCVDWDLEAPGLHDYFEPLITTPPTGGVVDLVDDFRTGAVVDRSVQVIGSLDLLAAGGDDPNYESRVQAIDWGLLYDEGFGEYLEKCREQWIARYDYVLLDSRTGVSDVGSICTAQLPDRLVLLFTANAQSIRGAVNVVGLADAARERLPLDRPRLTVIPVLSRFDSRDEYAQSEYWRGVCLDKTKGLYHNWLEARVSVAAMSRHLTIPYVSYWALGEQLAVEQEKTPSTDQISFALETVAALIAHDLDHTPLLAENRDAFVAVVRDRKQEFSHDIRVSSSHVARHVAKRLITELRSLGFAAEWSSSGDRDLLARAGDSARHLCLVVDRQLTRWQEAETELFLYRTVGQDRRVVPILTEGTRAGDLPGFVANLRHLRIGASLSAAAVARALADQLRGAVAIVDNAPELAELLEQAKRARLSAPRWELVDELVRELVTAAGAGDGGRTQELAAVLATAIETPAGSKHDVREPVPPHTVEAIEWGIGALAARVVNHVENSH</sequence>
<evidence type="ECO:0000259" key="3">
    <source>
        <dbReference type="Pfam" id="PF01656"/>
    </source>
</evidence>
<dbReference type="InterPro" id="IPR027417">
    <property type="entry name" value="P-loop_NTPase"/>
</dbReference>
<dbReference type="SUPFAM" id="SSF52540">
    <property type="entry name" value="P-loop containing nucleoside triphosphate hydrolases"/>
    <property type="match status" value="1"/>
</dbReference>
<evidence type="ECO:0000256" key="1">
    <source>
        <dbReference type="ARBA" id="ARBA00022741"/>
    </source>
</evidence>
<dbReference type="RefSeq" id="WP_253886415.1">
    <property type="nucleotide sequence ID" value="NZ_BAAAVB010000004.1"/>
</dbReference>
<evidence type="ECO:0000313" key="5">
    <source>
        <dbReference type="Proteomes" id="UP001205185"/>
    </source>
</evidence>
<dbReference type="PANTHER" id="PTHR43384:SF6">
    <property type="entry name" value="SEPTUM SITE-DETERMINING PROTEIN MIND HOMOLOG, CHLOROPLASTIC"/>
    <property type="match status" value="1"/>
</dbReference>
<proteinExistence type="predicted"/>
<dbReference type="Proteomes" id="UP001205185">
    <property type="component" value="Unassembled WGS sequence"/>
</dbReference>
<organism evidence="4 5">
    <name type="scientific">Actinokineospora diospyrosa</name>
    <dbReference type="NCBI Taxonomy" id="103728"/>
    <lineage>
        <taxon>Bacteria</taxon>
        <taxon>Bacillati</taxon>
        <taxon>Actinomycetota</taxon>
        <taxon>Actinomycetes</taxon>
        <taxon>Pseudonocardiales</taxon>
        <taxon>Pseudonocardiaceae</taxon>
        <taxon>Actinokineospora</taxon>
    </lineage>
</organism>
<evidence type="ECO:0000256" key="2">
    <source>
        <dbReference type="ARBA" id="ARBA00022840"/>
    </source>
</evidence>
<dbReference type="Gene3D" id="3.40.50.300">
    <property type="entry name" value="P-loop containing nucleotide triphosphate hydrolases"/>
    <property type="match status" value="1"/>
</dbReference>
<name>A0ABT1I9V7_9PSEU</name>